<keyword evidence="2" id="KW-0812">Transmembrane</keyword>
<feature type="transmembrane region" description="Helical" evidence="2">
    <location>
        <begin position="62"/>
        <end position="83"/>
    </location>
</feature>
<dbReference type="AlphaFoldDB" id="B2IKG8"/>
<sequence>MRALLDVLLLVLHLYSYVIIIVAIMSWLIAFNVINMYNDLVRSVWNALNALTEPLLRPIRSILPDLGGIDISPVILLLLLFLVEDIIQRYVYPFVF</sequence>
<dbReference type="EMBL" id="CP001016">
    <property type="protein sequence ID" value="ACB96448.1"/>
    <property type="molecule type" value="Genomic_DNA"/>
</dbReference>
<keyword evidence="4" id="KW-1185">Reference proteome</keyword>
<evidence type="ECO:0008006" key="5">
    <source>
        <dbReference type="Google" id="ProtNLM"/>
    </source>
</evidence>
<dbReference type="STRING" id="395963.Bind_2879"/>
<comment type="similarity">
    <text evidence="1">Belongs to the YggT family.</text>
</comment>
<dbReference type="KEGG" id="bid:Bind_2879"/>
<reference evidence="4" key="1">
    <citation type="submission" date="2008-03" db="EMBL/GenBank/DDBJ databases">
        <title>Complete sequence of chromosome of Beijerinckia indica subsp. indica ATCC 9039.</title>
        <authorList>
            <consortium name="US DOE Joint Genome Institute"/>
            <person name="Copeland A."/>
            <person name="Lucas S."/>
            <person name="Lapidus A."/>
            <person name="Glavina del Rio T."/>
            <person name="Dalin E."/>
            <person name="Tice H."/>
            <person name="Bruce D."/>
            <person name="Goodwin L."/>
            <person name="Pitluck S."/>
            <person name="LaButti K."/>
            <person name="Schmutz J."/>
            <person name="Larimer F."/>
            <person name="Land M."/>
            <person name="Hauser L."/>
            <person name="Kyrpides N."/>
            <person name="Mikhailova N."/>
            <person name="Dunfield P.F."/>
            <person name="Dedysh S.N."/>
            <person name="Liesack W."/>
            <person name="Saw J.H."/>
            <person name="Alam M."/>
            <person name="Chen Y."/>
            <person name="Murrell J.C."/>
            <person name="Richardson P."/>
        </authorList>
    </citation>
    <scope>NUCLEOTIDE SEQUENCE [LARGE SCALE GENOMIC DNA]</scope>
    <source>
        <strain evidence="4">ATCC 9039 / DSM 1715 / NCIMB 8712</strain>
    </source>
</reference>
<dbReference type="eggNOG" id="COG0762">
    <property type="taxonomic scope" value="Bacteria"/>
</dbReference>
<dbReference type="PANTHER" id="PTHR33219:SF14">
    <property type="entry name" value="PROTEIN COFACTOR ASSEMBLY OF COMPLEX C SUBUNIT B CCB3, CHLOROPLASTIC-RELATED"/>
    <property type="match status" value="1"/>
</dbReference>
<gene>
    <name evidence="3" type="ordered locus">Bind_2879</name>
</gene>
<name>B2IKG8_BEII9</name>
<feature type="transmembrane region" description="Helical" evidence="2">
    <location>
        <begin position="7"/>
        <end position="30"/>
    </location>
</feature>
<dbReference type="Pfam" id="PF02325">
    <property type="entry name" value="CCB3_YggT"/>
    <property type="match status" value="1"/>
</dbReference>
<evidence type="ECO:0000313" key="4">
    <source>
        <dbReference type="Proteomes" id="UP000001695"/>
    </source>
</evidence>
<dbReference type="OrthoDB" id="9814445at2"/>
<dbReference type="HOGENOM" id="CLU_136788_0_1_5"/>
<evidence type="ECO:0000256" key="1">
    <source>
        <dbReference type="ARBA" id="ARBA00010894"/>
    </source>
</evidence>
<dbReference type="GO" id="GO:0016020">
    <property type="term" value="C:membrane"/>
    <property type="evidence" value="ECO:0007669"/>
    <property type="project" value="InterPro"/>
</dbReference>
<proteinExistence type="inferred from homology"/>
<organism evidence="3 4">
    <name type="scientific">Beijerinckia indica subsp. indica (strain ATCC 9039 / DSM 1715 / NCIMB 8712)</name>
    <dbReference type="NCBI Taxonomy" id="395963"/>
    <lineage>
        <taxon>Bacteria</taxon>
        <taxon>Pseudomonadati</taxon>
        <taxon>Pseudomonadota</taxon>
        <taxon>Alphaproteobacteria</taxon>
        <taxon>Hyphomicrobiales</taxon>
        <taxon>Beijerinckiaceae</taxon>
        <taxon>Beijerinckia</taxon>
    </lineage>
</organism>
<accession>B2IKG8</accession>
<evidence type="ECO:0000256" key="2">
    <source>
        <dbReference type="SAM" id="Phobius"/>
    </source>
</evidence>
<dbReference type="PANTHER" id="PTHR33219">
    <property type="entry name" value="YLMG HOMOLOG PROTEIN 2, CHLOROPLASTIC"/>
    <property type="match status" value="1"/>
</dbReference>
<dbReference type="RefSeq" id="WP_012385799.1">
    <property type="nucleotide sequence ID" value="NC_010581.1"/>
</dbReference>
<protein>
    <recommendedName>
        <fullName evidence="5">YggT family protein</fullName>
    </recommendedName>
</protein>
<keyword evidence="2" id="KW-0472">Membrane</keyword>
<dbReference type="InterPro" id="IPR003425">
    <property type="entry name" value="CCB3/YggT"/>
</dbReference>
<reference evidence="3 4" key="2">
    <citation type="journal article" date="2010" name="J. Bacteriol.">
        <title>Complete genome sequence of Beijerinckia indica subsp. indica.</title>
        <authorList>
            <person name="Tamas I."/>
            <person name="Dedysh S.N."/>
            <person name="Liesack W."/>
            <person name="Stott M.B."/>
            <person name="Alam M."/>
            <person name="Murrell J.C."/>
            <person name="Dunfield P.F."/>
        </authorList>
    </citation>
    <scope>NUCLEOTIDE SEQUENCE [LARGE SCALE GENOMIC DNA]</scope>
    <source>
        <strain evidence="4">ATCC 9039 / DSM 1715 / NCIMB 8712</strain>
    </source>
</reference>
<evidence type="ECO:0000313" key="3">
    <source>
        <dbReference type="EMBL" id="ACB96448.1"/>
    </source>
</evidence>
<dbReference type="Proteomes" id="UP000001695">
    <property type="component" value="Chromosome"/>
</dbReference>
<keyword evidence="2" id="KW-1133">Transmembrane helix</keyword>